<keyword evidence="8 13" id="KW-1133">Transmembrane helix</keyword>
<name>A0A0F8CD17_LARCR</name>
<dbReference type="GO" id="GO:0005509">
    <property type="term" value="F:calcium ion binding"/>
    <property type="evidence" value="ECO:0007669"/>
    <property type="project" value="UniProtKB-UniRule"/>
</dbReference>
<dbReference type="InterPro" id="IPR002126">
    <property type="entry name" value="Cadherin-like_dom"/>
</dbReference>
<dbReference type="Pfam" id="PF16492">
    <property type="entry name" value="Cadherin_C_2"/>
    <property type="match status" value="1"/>
</dbReference>
<dbReference type="EMBL" id="KQ042268">
    <property type="protein sequence ID" value="KKF16553.1"/>
    <property type="molecule type" value="Genomic_DNA"/>
</dbReference>
<evidence type="ECO:0000256" key="8">
    <source>
        <dbReference type="ARBA" id="ARBA00022989"/>
    </source>
</evidence>
<keyword evidence="5" id="KW-0677">Repeat</keyword>
<dbReference type="AlphaFoldDB" id="A0A0F8CD17"/>
<evidence type="ECO:0000256" key="7">
    <source>
        <dbReference type="ARBA" id="ARBA00022889"/>
    </source>
</evidence>
<feature type="compositionally biased region" description="Acidic residues" evidence="12">
    <location>
        <begin position="659"/>
        <end position="668"/>
    </location>
</feature>
<dbReference type="Pfam" id="PF00028">
    <property type="entry name" value="Cadherin"/>
    <property type="match status" value="3"/>
</dbReference>
<dbReference type="SMART" id="SM00112">
    <property type="entry name" value="CA"/>
    <property type="match status" value="5"/>
</dbReference>
<comment type="subcellular location">
    <subcellularLocation>
        <location evidence="1">Cell membrane</location>
        <topology evidence="1">Single-pass type I membrane protein</topology>
    </subcellularLocation>
</comment>
<dbReference type="PRINTS" id="PR00205">
    <property type="entry name" value="CADHERIN"/>
</dbReference>
<keyword evidence="3 13" id="KW-0812">Transmembrane</keyword>
<keyword evidence="10" id="KW-0325">Glycoprotein</keyword>
<accession>A0A0F8CD17</accession>
<dbReference type="InterPro" id="IPR013164">
    <property type="entry name" value="Cadherin_N"/>
</dbReference>
<dbReference type="Gene3D" id="2.60.40.60">
    <property type="entry name" value="Cadherins"/>
    <property type="match status" value="5"/>
</dbReference>
<keyword evidence="4" id="KW-0732">Signal</keyword>
<evidence type="ECO:0000256" key="5">
    <source>
        <dbReference type="ARBA" id="ARBA00022737"/>
    </source>
</evidence>
<feature type="region of interest" description="Disordered" evidence="12">
    <location>
        <begin position="645"/>
        <end position="668"/>
    </location>
</feature>
<dbReference type="InterPro" id="IPR020894">
    <property type="entry name" value="Cadherin_CS"/>
</dbReference>
<evidence type="ECO:0000256" key="6">
    <source>
        <dbReference type="ARBA" id="ARBA00022837"/>
    </source>
</evidence>
<dbReference type="FunFam" id="2.60.40.60:FF:000001">
    <property type="entry name" value="Protocadherin alpha 2"/>
    <property type="match status" value="1"/>
</dbReference>
<keyword evidence="9 13" id="KW-0472">Membrane</keyword>
<evidence type="ECO:0000256" key="2">
    <source>
        <dbReference type="ARBA" id="ARBA00022475"/>
    </source>
</evidence>
<dbReference type="PANTHER" id="PTHR24028:SF296">
    <property type="entry name" value="PROTOCADHERIN 1 GAMMA 11 PRECURSOR-RELATED"/>
    <property type="match status" value="1"/>
</dbReference>
<evidence type="ECO:0000256" key="4">
    <source>
        <dbReference type="ARBA" id="ARBA00022729"/>
    </source>
</evidence>
<reference evidence="15" key="1">
    <citation type="journal article" date="2015" name="PLoS Genet.">
        <title>Genome Sequencing of the Perciform Fish Larimichthys crocea Provides Insights into Molecular and Genetic Mechanisms of Stress Adaptation.</title>
        <authorList>
            <person name="Ao J."/>
            <person name="Mu Y."/>
            <person name="Xiang L.X."/>
            <person name="Fan D."/>
            <person name="Feng M."/>
            <person name="Zhang S."/>
            <person name="Shi Q."/>
            <person name="Zhu L.Y."/>
            <person name="Li T."/>
            <person name="Ding Y."/>
            <person name="Nie L."/>
            <person name="Li Q."/>
            <person name="Dong W.R."/>
            <person name="Jiang L."/>
            <person name="Sun B."/>
            <person name="Zhang X."/>
            <person name="Li M."/>
            <person name="Zhang H.Q."/>
            <person name="Xie S."/>
            <person name="Zhu Y."/>
            <person name="Jiang X."/>
            <person name="Wang X."/>
            <person name="Mu P."/>
            <person name="Chen W."/>
            <person name="Yue Z."/>
            <person name="Wang Z."/>
            <person name="Wang J."/>
            <person name="Shao J.Z."/>
            <person name="Chen X."/>
        </authorList>
    </citation>
    <scope>NUCLEOTIDE SEQUENCE [LARGE SCALE GENOMIC DNA]</scope>
    <source>
        <strain evidence="15">SSNF</strain>
        <tissue evidence="15">Blood</tissue>
    </source>
</reference>
<keyword evidence="7" id="KW-0130">Cell adhesion</keyword>
<dbReference type="PROSITE" id="PS00232">
    <property type="entry name" value="CADHERIN_1"/>
    <property type="match status" value="2"/>
</dbReference>
<dbReference type="PROSITE" id="PS50268">
    <property type="entry name" value="CADHERIN_2"/>
    <property type="match status" value="5"/>
</dbReference>
<dbReference type="PANTHER" id="PTHR24028">
    <property type="entry name" value="CADHERIN-87A"/>
    <property type="match status" value="1"/>
</dbReference>
<sequence length="668" mass="74334">MANRGSVSCISARWRLFYGFRRQMILLILLLHVVNMVGGQIRYSIPEEMKKGSVIGNVAQDLGLDLKRLRSGRARIVTGENIQYTELKTDKGILVVNERIDREQLCGDVTPCSFSFEMILENPMELHRITVEVLDINDHAPVFPNEDKPIRFEISESVAVGVQFSLQSADDLDVGQNALQDYILSPNDNFILKQHANSDGSKNCEIVLQKPLDREQRPNLSLKLIAVDGGTPQRSGTVNIEVTVLDANDNIPVFKQTTLNGFYTLVTEVALDREIATQFNITVTCSDEGVPSLSSSVTLTLQISDVNDNSPVFERSSYEAYIVENNTPGLSIFTVKARDADWNQNARVSYILEDSSVNGVPVSSYVSVSADSGVIHAVRSFDYEQIKDFQFRVRAQDGGSPPISSNVTVKILIQDQNDNPPQVLYPVQTGGSLVDEMVPRSADVGYLVTKVVAVDVDSGQNAWLSYKLQKATDRALFEVGLQNGEIRTIRQVTDKDAVKQRLTVIVEDNGQPSRSATVIVNVAVADSFPEVLSEFTDFTHDKEYNDNLTFYLVLALAVVSFLFITCLVVIISVKIYRWRQSRILYHSNLPVIPYYPPRYSDTLGTGTLPHVYNYEVCRTTDSRKSDCKFGRAGSQNVLIMDPSSTGTMQRIQSEKSILDEPDSPLEVS</sequence>
<dbReference type="InterPro" id="IPR050174">
    <property type="entry name" value="Protocadherin/Cadherin-CA"/>
</dbReference>
<protein>
    <submittedName>
        <fullName evidence="15">Protocadherin gamma-A2</fullName>
    </submittedName>
</protein>
<keyword evidence="6 11" id="KW-0106">Calcium</keyword>
<feature type="domain" description="Cadherin" evidence="14">
    <location>
        <begin position="146"/>
        <end position="254"/>
    </location>
</feature>
<evidence type="ECO:0000256" key="11">
    <source>
        <dbReference type="PROSITE-ProRule" id="PRU00043"/>
    </source>
</evidence>
<evidence type="ECO:0000256" key="12">
    <source>
        <dbReference type="SAM" id="MobiDB-lite"/>
    </source>
</evidence>
<dbReference type="SUPFAM" id="SSF49313">
    <property type="entry name" value="Cadherin-like"/>
    <property type="match status" value="5"/>
</dbReference>
<dbReference type="FunFam" id="2.60.40.60:FF:000007">
    <property type="entry name" value="Protocadherin alpha 2"/>
    <property type="match status" value="1"/>
</dbReference>
<dbReference type="InterPro" id="IPR015919">
    <property type="entry name" value="Cadherin-like_sf"/>
</dbReference>
<evidence type="ECO:0000256" key="13">
    <source>
        <dbReference type="SAM" id="Phobius"/>
    </source>
</evidence>
<keyword evidence="2" id="KW-1003">Cell membrane</keyword>
<evidence type="ECO:0000256" key="9">
    <source>
        <dbReference type="ARBA" id="ARBA00023136"/>
    </source>
</evidence>
<evidence type="ECO:0000256" key="10">
    <source>
        <dbReference type="ARBA" id="ARBA00023180"/>
    </source>
</evidence>
<feature type="transmembrane region" description="Helical" evidence="13">
    <location>
        <begin position="548"/>
        <end position="573"/>
    </location>
</feature>
<dbReference type="FunFam" id="2.60.40.60:FF:000004">
    <property type="entry name" value="Protocadherin 1 gamma 2"/>
    <property type="match status" value="1"/>
</dbReference>
<feature type="domain" description="Cadherin" evidence="14">
    <location>
        <begin position="314"/>
        <end position="423"/>
    </location>
</feature>
<evidence type="ECO:0000256" key="3">
    <source>
        <dbReference type="ARBA" id="ARBA00022692"/>
    </source>
</evidence>
<feature type="domain" description="Cadherin" evidence="14">
    <location>
        <begin position="87"/>
        <end position="143"/>
    </location>
</feature>
<dbReference type="InterPro" id="IPR032455">
    <property type="entry name" value="Cadherin_C"/>
</dbReference>
<feature type="domain" description="Cadherin" evidence="14">
    <location>
        <begin position="271"/>
        <end position="313"/>
    </location>
</feature>
<gene>
    <name evidence="15" type="ORF">EH28_00777</name>
</gene>
<organism evidence="15">
    <name type="scientific">Larimichthys crocea</name>
    <name type="common">Large yellow croaker</name>
    <name type="synonym">Pseudosciaena crocea</name>
    <dbReference type="NCBI Taxonomy" id="215358"/>
    <lineage>
        <taxon>Eukaryota</taxon>
        <taxon>Metazoa</taxon>
        <taxon>Chordata</taxon>
        <taxon>Craniata</taxon>
        <taxon>Vertebrata</taxon>
        <taxon>Euteleostomi</taxon>
        <taxon>Actinopterygii</taxon>
        <taxon>Neopterygii</taxon>
        <taxon>Teleostei</taxon>
        <taxon>Neoteleostei</taxon>
        <taxon>Acanthomorphata</taxon>
        <taxon>Eupercaria</taxon>
        <taxon>Sciaenidae</taxon>
        <taxon>Larimichthys</taxon>
    </lineage>
</organism>
<evidence type="ECO:0000256" key="1">
    <source>
        <dbReference type="ARBA" id="ARBA00004251"/>
    </source>
</evidence>
<evidence type="ECO:0000259" key="14">
    <source>
        <dbReference type="PROSITE" id="PS50268"/>
    </source>
</evidence>
<dbReference type="GO" id="GO:0007156">
    <property type="term" value="P:homophilic cell adhesion via plasma membrane adhesion molecules"/>
    <property type="evidence" value="ECO:0007669"/>
    <property type="project" value="InterPro"/>
</dbReference>
<dbReference type="GO" id="GO:0009653">
    <property type="term" value="P:anatomical structure morphogenesis"/>
    <property type="evidence" value="ECO:0007669"/>
    <property type="project" value="UniProtKB-ARBA"/>
</dbReference>
<proteinExistence type="predicted"/>
<dbReference type="Pfam" id="PF08266">
    <property type="entry name" value="Cadherin_2"/>
    <property type="match status" value="1"/>
</dbReference>
<dbReference type="GO" id="GO:0005886">
    <property type="term" value="C:plasma membrane"/>
    <property type="evidence" value="ECO:0007669"/>
    <property type="project" value="UniProtKB-SubCell"/>
</dbReference>
<evidence type="ECO:0000313" key="15">
    <source>
        <dbReference type="EMBL" id="KKF16553.1"/>
    </source>
</evidence>
<dbReference type="CDD" id="cd11304">
    <property type="entry name" value="Cadherin_repeat"/>
    <property type="match status" value="4"/>
</dbReference>
<feature type="domain" description="Cadherin" evidence="14">
    <location>
        <begin position="438"/>
        <end position="535"/>
    </location>
</feature>
<dbReference type="FunFam" id="2.60.40.60:FF:000006">
    <property type="entry name" value="Protocadherin alpha 2"/>
    <property type="match status" value="1"/>
</dbReference>